<protein>
    <submittedName>
        <fullName evidence="1">Uncharacterized protein</fullName>
    </submittedName>
</protein>
<keyword evidence="2" id="KW-1185">Reference proteome</keyword>
<accession>A0A1I5AWD6</accession>
<sequence length="110" mass="11137">MPMGMRDVAPESATSRRWPGISRQVLALVIAGGVAAAHAGSGPSLSTYVIAGGGGFSQTPGACLKLDGTLGQSVAGSSSGGNFELSSGYWALRDALRSDSLFNNGFEECL</sequence>
<evidence type="ECO:0000313" key="2">
    <source>
        <dbReference type="Proteomes" id="UP000198575"/>
    </source>
</evidence>
<dbReference type="RefSeq" id="WP_139225106.1">
    <property type="nucleotide sequence ID" value="NZ_FOVF01000044.1"/>
</dbReference>
<name>A0A1I5AWD6_9GAMM</name>
<dbReference type="EMBL" id="FOVF01000044">
    <property type="protein sequence ID" value="SFN66539.1"/>
    <property type="molecule type" value="Genomic_DNA"/>
</dbReference>
<gene>
    <name evidence="1" type="ORF">SAMN05216289_1449</name>
</gene>
<dbReference type="Proteomes" id="UP000198575">
    <property type="component" value="Unassembled WGS sequence"/>
</dbReference>
<proteinExistence type="predicted"/>
<evidence type="ECO:0000313" key="1">
    <source>
        <dbReference type="EMBL" id="SFN66539.1"/>
    </source>
</evidence>
<organism evidence="1 2">
    <name type="scientific">Dokdonella immobilis</name>
    <dbReference type="NCBI Taxonomy" id="578942"/>
    <lineage>
        <taxon>Bacteria</taxon>
        <taxon>Pseudomonadati</taxon>
        <taxon>Pseudomonadota</taxon>
        <taxon>Gammaproteobacteria</taxon>
        <taxon>Lysobacterales</taxon>
        <taxon>Rhodanobacteraceae</taxon>
        <taxon>Dokdonella</taxon>
    </lineage>
</organism>
<reference evidence="1 2" key="1">
    <citation type="submission" date="2016-10" db="EMBL/GenBank/DDBJ databases">
        <authorList>
            <person name="de Groot N.N."/>
        </authorList>
    </citation>
    <scope>NUCLEOTIDE SEQUENCE [LARGE SCALE GENOMIC DNA]</scope>
    <source>
        <strain evidence="1 2">CGMCC 1.7659</strain>
    </source>
</reference>
<dbReference type="AlphaFoldDB" id="A0A1I5AWD6"/>
<dbReference type="STRING" id="578942.SAMN05216289_1449"/>